<feature type="non-terminal residue" evidence="2">
    <location>
        <position position="1"/>
    </location>
</feature>
<dbReference type="GO" id="GO:0007283">
    <property type="term" value="P:spermatogenesis"/>
    <property type="evidence" value="ECO:0007669"/>
    <property type="project" value="TreeGrafter"/>
</dbReference>
<dbReference type="EMBL" id="GEBQ01000500">
    <property type="protein sequence ID" value="JAT39477.1"/>
    <property type="molecule type" value="Transcribed_RNA"/>
</dbReference>
<organism evidence="2">
    <name type="scientific">Graphocephala atropunctata</name>
    <dbReference type="NCBI Taxonomy" id="36148"/>
    <lineage>
        <taxon>Eukaryota</taxon>
        <taxon>Metazoa</taxon>
        <taxon>Ecdysozoa</taxon>
        <taxon>Arthropoda</taxon>
        <taxon>Hexapoda</taxon>
        <taxon>Insecta</taxon>
        <taxon>Pterygota</taxon>
        <taxon>Neoptera</taxon>
        <taxon>Paraneoptera</taxon>
        <taxon>Hemiptera</taxon>
        <taxon>Auchenorrhyncha</taxon>
        <taxon>Membracoidea</taxon>
        <taxon>Cicadellidae</taxon>
        <taxon>Cicadellinae</taxon>
        <taxon>Cicadellini</taxon>
        <taxon>Graphocephala</taxon>
    </lineage>
</organism>
<gene>
    <name evidence="2" type="ORF">g.43455</name>
</gene>
<dbReference type="AlphaFoldDB" id="A0A1B6MU81"/>
<dbReference type="GO" id="GO:0043186">
    <property type="term" value="C:P granule"/>
    <property type="evidence" value="ECO:0007669"/>
    <property type="project" value="TreeGrafter"/>
</dbReference>
<proteinExistence type="predicted"/>
<evidence type="ECO:0000313" key="2">
    <source>
        <dbReference type="EMBL" id="JAT39477.1"/>
    </source>
</evidence>
<evidence type="ECO:0000259" key="1">
    <source>
        <dbReference type="PROSITE" id="PS50304"/>
    </source>
</evidence>
<reference evidence="2" key="1">
    <citation type="submission" date="2015-11" db="EMBL/GenBank/DDBJ databases">
        <title>De novo transcriptome assembly of four potential Pierce s Disease insect vectors from Arizona vineyards.</title>
        <authorList>
            <person name="Tassone E.E."/>
        </authorList>
    </citation>
    <scope>NUCLEOTIDE SEQUENCE</scope>
</reference>
<dbReference type="InterPro" id="IPR050621">
    <property type="entry name" value="Tudor_domain_containing"/>
</dbReference>
<dbReference type="Gene3D" id="2.30.30.140">
    <property type="match status" value="1"/>
</dbReference>
<accession>A0A1B6MU81</accession>
<dbReference type="PROSITE" id="PS50304">
    <property type="entry name" value="TUDOR"/>
    <property type="match status" value="1"/>
</dbReference>
<feature type="non-terminal residue" evidence="2">
    <location>
        <position position="162"/>
    </location>
</feature>
<dbReference type="InterPro" id="IPR002999">
    <property type="entry name" value="Tudor"/>
</dbReference>
<dbReference type="PANTHER" id="PTHR22948:SF29">
    <property type="entry name" value="FI02030P-RELATED"/>
    <property type="match status" value="1"/>
</dbReference>
<dbReference type="PANTHER" id="PTHR22948">
    <property type="entry name" value="TUDOR DOMAIN CONTAINING PROTEIN"/>
    <property type="match status" value="1"/>
</dbReference>
<sequence length="162" mass="17601">KVLYRALVKEAGFAMTVQFVDYGNTESVNNNSVWNMEPEFATLPVQAFCCSLAGVQPIADSWPKANTTELDLQFDCETLDCAVVQVTDEEPQFLVKLSKQGEDIAQKLIDAGYATASLDGTDGELDTTLLVGQLLPVTLLRVDADSSLFVHPAPEDTELVSL</sequence>
<protein>
    <recommendedName>
        <fullName evidence="1">Tudor domain-containing protein</fullName>
    </recommendedName>
</protein>
<dbReference type="InterPro" id="IPR035437">
    <property type="entry name" value="SNase_OB-fold_sf"/>
</dbReference>
<dbReference type="Gene3D" id="2.40.50.90">
    <property type="match status" value="1"/>
</dbReference>
<dbReference type="GO" id="GO:0034587">
    <property type="term" value="P:piRNA processing"/>
    <property type="evidence" value="ECO:0007669"/>
    <property type="project" value="TreeGrafter"/>
</dbReference>
<dbReference type="Pfam" id="PF00567">
    <property type="entry name" value="TUDOR"/>
    <property type="match status" value="1"/>
</dbReference>
<feature type="domain" description="Tudor" evidence="1">
    <location>
        <begin position="1"/>
        <end position="43"/>
    </location>
</feature>
<name>A0A1B6MU81_9HEMI</name>
<dbReference type="GO" id="GO:0030719">
    <property type="term" value="P:P granule organization"/>
    <property type="evidence" value="ECO:0007669"/>
    <property type="project" value="TreeGrafter"/>
</dbReference>
<dbReference type="SUPFAM" id="SSF63748">
    <property type="entry name" value="Tudor/PWWP/MBT"/>
    <property type="match status" value="1"/>
</dbReference>